<dbReference type="InterPro" id="IPR011333">
    <property type="entry name" value="SKP1/BTB/POZ_sf"/>
</dbReference>
<gene>
    <name evidence="2" type="ORF">MELIAE_LOCUS13191</name>
</gene>
<reference evidence="2" key="1">
    <citation type="submission" date="2021-12" db="EMBL/GenBank/DDBJ databases">
        <authorList>
            <person name="King R."/>
        </authorList>
    </citation>
    <scope>NUCLEOTIDE SEQUENCE</scope>
</reference>
<dbReference type="Gene3D" id="3.30.710.10">
    <property type="entry name" value="Potassium Channel Kv1.1, Chain A"/>
    <property type="match status" value="1"/>
</dbReference>
<dbReference type="PROSITE" id="PS50097">
    <property type="entry name" value="BTB"/>
    <property type="match status" value="1"/>
</dbReference>
<dbReference type="PANTHER" id="PTHR24413">
    <property type="entry name" value="SPECKLE-TYPE POZ PROTEIN"/>
    <property type="match status" value="1"/>
</dbReference>
<dbReference type="AlphaFoldDB" id="A0A9P0BJS3"/>
<sequence length="397" mass="45172">MVKLNWHNKMATLVKMPQKPKAKPKKELPEDAEVGSVHEELEIPVASEVIFKKIWTIKQFNKTISKRDLLDSPNFRCSVNGMSTFWNMAVRFWKGPNGKKVTNPLVVCLNLTGCETEETGQARVRFQFGIWDASIRHWECCDISSVVLNLENRQELLSVGYKSLGILDRHIDSNKNVRIKVKIQIIQSDEEVHSLSQDMARLLDLKTDDSKDTYVECTCGENDEKILAHSWIIRTRSSKLAKKLEEYTDPENKSIKYKIDLADYQHHLIRELVRYIYTDKVENADSFVCKLLPLSVKYQLQGLKALCDRTLCESLTPSNVANILLLADQCGCENLRKAALHYCEESDEIKGSLQIGKNLAWRVMEMVNPDLFLEACESIGSSSSNLDSPGTPGSWSD</sequence>
<accession>A0A9P0BJS3</accession>
<keyword evidence="3" id="KW-1185">Reference proteome</keyword>
<organism evidence="2 3">
    <name type="scientific">Brassicogethes aeneus</name>
    <name type="common">Rape pollen beetle</name>
    <name type="synonym">Meligethes aeneus</name>
    <dbReference type="NCBI Taxonomy" id="1431903"/>
    <lineage>
        <taxon>Eukaryota</taxon>
        <taxon>Metazoa</taxon>
        <taxon>Ecdysozoa</taxon>
        <taxon>Arthropoda</taxon>
        <taxon>Hexapoda</taxon>
        <taxon>Insecta</taxon>
        <taxon>Pterygota</taxon>
        <taxon>Neoptera</taxon>
        <taxon>Endopterygota</taxon>
        <taxon>Coleoptera</taxon>
        <taxon>Polyphaga</taxon>
        <taxon>Cucujiformia</taxon>
        <taxon>Nitidulidae</taxon>
        <taxon>Meligethinae</taxon>
        <taxon>Brassicogethes</taxon>
    </lineage>
</organism>
<dbReference type="Gene3D" id="6.10.250.3030">
    <property type="match status" value="1"/>
</dbReference>
<dbReference type="SUPFAM" id="SSF54695">
    <property type="entry name" value="POZ domain"/>
    <property type="match status" value="1"/>
</dbReference>
<protein>
    <recommendedName>
        <fullName evidence="1">BTB domain-containing protein</fullName>
    </recommendedName>
</protein>
<dbReference type="OrthoDB" id="6359816at2759"/>
<dbReference type="CDD" id="cd14733">
    <property type="entry name" value="BACK"/>
    <property type="match status" value="1"/>
</dbReference>
<evidence type="ECO:0000313" key="3">
    <source>
        <dbReference type="Proteomes" id="UP001154078"/>
    </source>
</evidence>
<dbReference type="Pfam" id="PF00651">
    <property type="entry name" value="BTB"/>
    <property type="match status" value="1"/>
</dbReference>
<name>A0A9P0BJS3_BRAAE</name>
<dbReference type="InterPro" id="IPR000210">
    <property type="entry name" value="BTB/POZ_dom"/>
</dbReference>
<evidence type="ECO:0000259" key="1">
    <source>
        <dbReference type="PROSITE" id="PS50097"/>
    </source>
</evidence>
<dbReference type="SMART" id="SM00225">
    <property type="entry name" value="BTB"/>
    <property type="match status" value="1"/>
</dbReference>
<evidence type="ECO:0000313" key="2">
    <source>
        <dbReference type="EMBL" id="CAH0564712.1"/>
    </source>
</evidence>
<proteinExistence type="predicted"/>
<feature type="domain" description="BTB" evidence="1">
    <location>
        <begin position="211"/>
        <end position="285"/>
    </location>
</feature>
<dbReference type="EMBL" id="OV121140">
    <property type="protein sequence ID" value="CAH0564712.1"/>
    <property type="molecule type" value="Genomic_DNA"/>
</dbReference>
<dbReference type="Proteomes" id="UP001154078">
    <property type="component" value="Chromosome 9"/>
</dbReference>